<feature type="domain" description="DUF1214" evidence="1">
    <location>
        <begin position="126"/>
        <end position="207"/>
    </location>
</feature>
<evidence type="ECO:0000313" key="3">
    <source>
        <dbReference type="Proteomes" id="UP000252132"/>
    </source>
</evidence>
<dbReference type="EMBL" id="QOQF01000035">
    <property type="protein sequence ID" value="RCL75337.1"/>
    <property type="molecule type" value="Genomic_DNA"/>
</dbReference>
<protein>
    <submittedName>
        <fullName evidence="2">DUF1214 domain-containing protein</fullName>
    </submittedName>
</protein>
<comment type="caution">
    <text evidence="2">The sequence shown here is derived from an EMBL/GenBank/DDBJ whole genome shotgun (WGS) entry which is preliminary data.</text>
</comment>
<dbReference type="Proteomes" id="UP000252132">
    <property type="component" value="Unassembled WGS sequence"/>
</dbReference>
<proteinExistence type="predicted"/>
<reference evidence="2 3" key="1">
    <citation type="journal article" date="2018" name="Microbiome">
        <title>Fine metagenomic profile of the Mediterranean stratified and mixed water columns revealed by assembly and recruitment.</title>
        <authorList>
            <person name="Haro-Moreno J.M."/>
            <person name="Lopez-Perez M."/>
            <person name="De La Torre J.R."/>
            <person name="Picazo A."/>
            <person name="Camacho A."/>
            <person name="Rodriguez-Valera F."/>
        </authorList>
    </citation>
    <scope>NUCLEOTIDE SEQUENCE [LARGE SCALE GENOMIC DNA]</scope>
    <source>
        <strain evidence="2">MED-G55</strain>
    </source>
</reference>
<accession>A0A368DU22</accession>
<sequence length="405" mass="45896">MKILKRSLLVALILVVIGGSYLMGWMRSHTTISTPPTAWSVNDDIAKAWHELSVSMEAAGAELMATARDEHDKKEGFQALSSLLSASLEMKLTKGDPLRPAFTDWMSDHRKFLGDSPDAIYLTAEISGDHDYEIIGNKADVHYLGIMLYGRLPNGWNRPAGNISSHDISFDEKGNFRLILSRNKPSDSEVDWLKLSRDVHMVMVRQYFHDRPNSQKASFQIRNLNASDPREDNFLKTADGLRAATKFFNEAFRGTLALDRMQSKTLNSIDLPDSVDHDFVGIFYPTDDNAYFGTNFLIQEDEALVLEGVAPNVEYWSVALMNRWMRTFDYETYQVDLNNSRIKVDDGRFKIIVAHQKPFAEIDAESGVENWLETGGLKHGLVTFRYQLYEGDEKPTAALVKLKDL</sequence>
<evidence type="ECO:0000313" key="2">
    <source>
        <dbReference type="EMBL" id="RCL75337.1"/>
    </source>
</evidence>
<dbReference type="Pfam" id="PF06742">
    <property type="entry name" value="DUF1214"/>
    <property type="match status" value="2"/>
</dbReference>
<dbReference type="InterPro" id="IPR010621">
    <property type="entry name" value="DUF1214"/>
</dbReference>
<organism evidence="2 3">
    <name type="scientific">PS1 clade bacterium</name>
    <dbReference type="NCBI Taxonomy" id="2175152"/>
    <lineage>
        <taxon>Bacteria</taxon>
        <taxon>Pseudomonadati</taxon>
        <taxon>Pseudomonadota</taxon>
        <taxon>Alphaproteobacteria</taxon>
        <taxon>PS1 clade</taxon>
    </lineage>
</organism>
<feature type="domain" description="DUF1214" evidence="1">
    <location>
        <begin position="310"/>
        <end position="385"/>
    </location>
</feature>
<name>A0A368DU22_9PROT</name>
<evidence type="ECO:0000259" key="1">
    <source>
        <dbReference type="Pfam" id="PF06742"/>
    </source>
</evidence>
<dbReference type="AlphaFoldDB" id="A0A368DU22"/>
<gene>
    <name evidence="2" type="ORF">DBW69_06465</name>
</gene>